<feature type="domain" description="Helicase ATP-binding" evidence="8">
    <location>
        <begin position="264"/>
        <end position="423"/>
    </location>
</feature>
<dbReference type="GO" id="GO:0003677">
    <property type="term" value="F:DNA binding"/>
    <property type="evidence" value="ECO:0007669"/>
    <property type="project" value="UniProtKB-KW"/>
</dbReference>
<dbReference type="EC" id="3.6.4.12" evidence="10"/>
<keyword evidence="2" id="KW-0227">DNA damage</keyword>
<dbReference type="GO" id="GO:0006281">
    <property type="term" value="P:DNA repair"/>
    <property type="evidence" value="ECO:0007669"/>
    <property type="project" value="UniProtKB-KW"/>
</dbReference>
<dbReference type="PROSITE" id="PS51192">
    <property type="entry name" value="HELICASE_ATP_BIND_1"/>
    <property type="match status" value="1"/>
</dbReference>
<dbReference type="GO" id="GO:0005524">
    <property type="term" value="F:ATP binding"/>
    <property type="evidence" value="ECO:0007669"/>
    <property type="project" value="UniProtKB-KW"/>
</dbReference>
<dbReference type="InterPro" id="IPR033454">
    <property type="entry name" value="RecG_wedge"/>
</dbReference>
<dbReference type="SMART" id="SM00487">
    <property type="entry name" value="DEXDc"/>
    <property type="match status" value="1"/>
</dbReference>
<keyword evidence="5" id="KW-0067">ATP-binding</keyword>
<dbReference type="AlphaFoldDB" id="A0A380WVB2"/>
<sequence>MDLLDLKGIGPKKKDTLRKLNIYTVADLYNYYPTSFEDRTNKLSVVDANPHMKYYFIWKITSTSNQIRTKRGIISYLFALEEKSGQKIKIIWFNDRFSQQKLKIYESYKFFTKVSYENGIYQAVNPIFCDLDDQEIGNIIAIYPLTSGINQKQLSKFIFEALKNFDSDEEIFDKRILEKISFKSKYENLNEIHFPSDKALLMQAKSQTKISDFVKELIYIDYINKELQATQELKLIYDLDKILDHLDFKLTRSQLISLKEILADANKKVLMNRLLIGDVGSGKTIVAIIAMIVFAKNGYQAAMMVPTEVLAIQQYEKNLSLIEGFDLKFALLTGSSKNKDAIKAKLNNGEIDIVIGTHALIQEDVSFKDLRFVVNDEQHRFGVGQRQALGQKGTKVNYLTMTATPIPRTISIRISKILDLSMINELPKGRKPITTKIVSEVMEKSLFDQINHNLQAGRQVYVVSNNIDADDKNSVENLYKRYKKIFKSKNVKKLHGNMKAKEKDKTLKDFADGKIDILISTTVIEVGIDVANANTMVIYNANHFGLSSLHQLRGRVGRGVYDSFCYLVSKNVDNNSKLNILVNNENGFDIAKKDFDLRGGGKILSAIQHGRNISKIEFLNMSKEEIEKSFEIFDYLKANDFDGVNFTYIEKFFEIDRRIILN</sequence>
<protein>
    <submittedName>
        <fullName evidence="10">ATP-dependent DNA helicase recG</fullName>
        <ecNumber evidence="10">3.6.4.12</ecNumber>
    </submittedName>
</protein>
<accession>A0A380WVB2</accession>
<name>A0A380WVB2_9FIRM</name>
<dbReference type="PROSITE" id="PS51194">
    <property type="entry name" value="HELICASE_CTER"/>
    <property type="match status" value="1"/>
</dbReference>
<dbReference type="OrthoDB" id="9804325at2"/>
<dbReference type="Gene3D" id="2.40.50.140">
    <property type="entry name" value="Nucleic acid-binding proteins"/>
    <property type="match status" value="1"/>
</dbReference>
<dbReference type="PANTHER" id="PTHR47964:SF1">
    <property type="entry name" value="ATP-DEPENDENT DNA HELICASE HOMOLOG RECG, CHLOROPLASTIC"/>
    <property type="match status" value="1"/>
</dbReference>
<reference evidence="10 11" key="1">
    <citation type="submission" date="2018-06" db="EMBL/GenBank/DDBJ databases">
        <authorList>
            <consortium name="Pathogen Informatics"/>
            <person name="Doyle S."/>
        </authorList>
    </citation>
    <scope>NUCLEOTIDE SEQUENCE [LARGE SCALE GENOMIC DNA]</scope>
    <source>
        <strain evidence="10 11">NCTC9810</strain>
    </source>
</reference>
<keyword evidence="4 10" id="KW-0347">Helicase</keyword>
<dbReference type="InterPro" id="IPR014001">
    <property type="entry name" value="Helicase_ATP-bd"/>
</dbReference>
<feature type="domain" description="Helicase C-terminal" evidence="9">
    <location>
        <begin position="446"/>
        <end position="596"/>
    </location>
</feature>
<evidence type="ECO:0000256" key="2">
    <source>
        <dbReference type="ARBA" id="ARBA00022763"/>
    </source>
</evidence>
<keyword evidence="3 10" id="KW-0378">Hydrolase</keyword>
<dbReference type="InterPro" id="IPR027417">
    <property type="entry name" value="P-loop_NTPase"/>
</dbReference>
<evidence type="ECO:0000256" key="3">
    <source>
        <dbReference type="ARBA" id="ARBA00022801"/>
    </source>
</evidence>
<dbReference type="SUPFAM" id="SSF50249">
    <property type="entry name" value="Nucleic acid-binding proteins"/>
    <property type="match status" value="1"/>
</dbReference>
<evidence type="ECO:0000259" key="9">
    <source>
        <dbReference type="PROSITE" id="PS51194"/>
    </source>
</evidence>
<keyword evidence="7" id="KW-0234">DNA repair</keyword>
<dbReference type="SUPFAM" id="SSF52540">
    <property type="entry name" value="P-loop containing nucleoside triphosphate hydrolases"/>
    <property type="match status" value="1"/>
</dbReference>
<evidence type="ECO:0000313" key="10">
    <source>
        <dbReference type="EMBL" id="SUU92122.1"/>
    </source>
</evidence>
<dbReference type="EMBL" id="UFTA01000002">
    <property type="protein sequence ID" value="SUU92122.1"/>
    <property type="molecule type" value="Genomic_DNA"/>
</dbReference>
<dbReference type="RefSeq" id="WP_115595035.1">
    <property type="nucleotide sequence ID" value="NZ_UFTA01000002.1"/>
</dbReference>
<proteinExistence type="predicted"/>
<dbReference type="Pfam" id="PF00271">
    <property type="entry name" value="Helicase_C"/>
    <property type="match status" value="1"/>
</dbReference>
<dbReference type="Pfam" id="PF00270">
    <property type="entry name" value="DEAD"/>
    <property type="match status" value="1"/>
</dbReference>
<evidence type="ECO:0000313" key="11">
    <source>
        <dbReference type="Proteomes" id="UP000255124"/>
    </source>
</evidence>
<evidence type="ECO:0000256" key="1">
    <source>
        <dbReference type="ARBA" id="ARBA00022741"/>
    </source>
</evidence>
<dbReference type="Gene3D" id="3.40.50.300">
    <property type="entry name" value="P-loop containing nucleotide triphosphate hydrolases"/>
    <property type="match status" value="2"/>
</dbReference>
<dbReference type="GO" id="GO:0016787">
    <property type="term" value="F:hydrolase activity"/>
    <property type="evidence" value="ECO:0007669"/>
    <property type="project" value="UniProtKB-KW"/>
</dbReference>
<dbReference type="InterPro" id="IPR011545">
    <property type="entry name" value="DEAD/DEAH_box_helicase_dom"/>
</dbReference>
<evidence type="ECO:0000256" key="5">
    <source>
        <dbReference type="ARBA" id="ARBA00022840"/>
    </source>
</evidence>
<dbReference type="InterPro" id="IPR047112">
    <property type="entry name" value="RecG/Mfd"/>
</dbReference>
<dbReference type="Proteomes" id="UP000255124">
    <property type="component" value="Unassembled WGS sequence"/>
</dbReference>
<evidence type="ECO:0000256" key="7">
    <source>
        <dbReference type="ARBA" id="ARBA00023204"/>
    </source>
</evidence>
<dbReference type="GO" id="GO:0003678">
    <property type="term" value="F:DNA helicase activity"/>
    <property type="evidence" value="ECO:0007669"/>
    <property type="project" value="UniProtKB-EC"/>
</dbReference>
<dbReference type="PANTHER" id="PTHR47964">
    <property type="entry name" value="ATP-DEPENDENT DNA HELICASE HOMOLOG RECG, CHLOROPLASTIC"/>
    <property type="match status" value="1"/>
</dbReference>
<keyword evidence="1" id="KW-0547">Nucleotide-binding</keyword>
<dbReference type="InterPro" id="IPR001650">
    <property type="entry name" value="Helicase_C-like"/>
</dbReference>
<organism evidence="10 11">
    <name type="scientific">Anaerococcus octavius</name>
    <dbReference type="NCBI Taxonomy" id="54007"/>
    <lineage>
        <taxon>Bacteria</taxon>
        <taxon>Bacillati</taxon>
        <taxon>Bacillota</taxon>
        <taxon>Tissierellia</taxon>
        <taxon>Tissierellales</taxon>
        <taxon>Peptoniphilaceae</taxon>
        <taxon>Anaerococcus</taxon>
    </lineage>
</organism>
<evidence type="ECO:0000256" key="4">
    <source>
        <dbReference type="ARBA" id="ARBA00022806"/>
    </source>
</evidence>
<dbReference type="SMART" id="SM00490">
    <property type="entry name" value="HELICc"/>
    <property type="match status" value="1"/>
</dbReference>
<dbReference type="InterPro" id="IPR012340">
    <property type="entry name" value="NA-bd_OB-fold"/>
</dbReference>
<evidence type="ECO:0000259" key="8">
    <source>
        <dbReference type="PROSITE" id="PS51192"/>
    </source>
</evidence>
<keyword evidence="6" id="KW-0238">DNA-binding</keyword>
<dbReference type="Pfam" id="PF17191">
    <property type="entry name" value="RecG_wedge"/>
    <property type="match status" value="1"/>
</dbReference>
<gene>
    <name evidence="10" type="primary">recG</name>
    <name evidence="10" type="ORF">NCTC9810_00443</name>
</gene>
<evidence type="ECO:0000256" key="6">
    <source>
        <dbReference type="ARBA" id="ARBA00023125"/>
    </source>
</evidence>